<evidence type="ECO:0000256" key="3">
    <source>
        <dbReference type="ARBA" id="ARBA00022793"/>
    </source>
</evidence>
<dbReference type="PANTHER" id="PTHR43375:SF1">
    <property type="entry name" value="OROTIDINE 5'-PHOSPHATE DECARBOXYLASE"/>
    <property type="match status" value="1"/>
</dbReference>
<dbReference type="Gene3D" id="3.20.20.70">
    <property type="entry name" value="Aldolase class I"/>
    <property type="match status" value="1"/>
</dbReference>
<evidence type="ECO:0000256" key="6">
    <source>
        <dbReference type="ARBA" id="ARBA00049157"/>
    </source>
</evidence>
<accession>A0A2T0LRH9</accession>
<dbReference type="CDD" id="cd04725">
    <property type="entry name" value="OMP_decarboxylase_like"/>
    <property type="match status" value="1"/>
</dbReference>
<evidence type="ECO:0000256" key="2">
    <source>
        <dbReference type="ARBA" id="ARBA00008847"/>
    </source>
</evidence>
<keyword evidence="3 7" id="KW-0210">Decarboxylase</keyword>
<dbReference type="GO" id="GO:0006207">
    <property type="term" value="P:'de novo' pyrimidine nucleobase biosynthetic process"/>
    <property type="evidence" value="ECO:0007669"/>
    <property type="project" value="InterPro"/>
</dbReference>
<dbReference type="OrthoDB" id="9808470at2"/>
<evidence type="ECO:0000256" key="4">
    <source>
        <dbReference type="ARBA" id="ARBA00022975"/>
    </source>
</evidence>
<evidence type="ECO:0000313" key="9">
    <source>
        <dbReference type="EMBL" id="PRX46074.1"/>
    </source>
</evidence>
<evidence type="ECO:0000256" key="7">
    <source>
        <dbReference type="HAMAP-Rule" id="MF_01215"/>
    </source>
</evidence>
<comment type="similarity">
    <text evidence="2 7">Belongs to the OMP decarboxylase family. Type 2 subfamily.</text>
</comment>
<protein>
    <recommendedName>
        <fullName evidence="7">Orotidine 5'-phosphate decarboxylase</fullName>
        <ecNumber evidence="7">4.1.1.23</ecNumber>
    </recommendedName>
    <alternativeName>
        <fullName evidence="7">OMP decarboxylase</fullName>
        <shortName evidence="7">OMPDCase</shortName>
        <shortName evidence="7">OMPdecase</shortName>
    </alternativeName>
</protein>
<dbReference type="EMBL" id="PVNH01000008">
    <property type="protein sequence ID" value="PRX46074.1"/>
    <property type="molecule type" value="Genomic_DNA"/>
</dbReference>
<dbReference type="GO" id="GO:0004590">
    <property type="term" value="F:orotidine-5'-phosphate decarboxylase activity"/>
    <property type="evidence" value="ECO:0007669"/>
    <property type="project" value="UniProtKB-UniRule"/>
</dbReference>
<feature type="active site" description="Proton donor" evidence="7">
    <location>
        <position position="110"/>
    </location>
</feature>
<dbReference type="InterPro" id="IPR011060">
    <property type="entry name" value="RibuloseP-bd_barrel"/>
</dbReference>
<dbReference type="HAMAP" id="MF_01215">
    <property type="entry name" value="OMPdecase_type2"/>
    <property type="match status" value="1"/>
</dbReference>
<organism evidence="9 10">
    <name type="scientific">Prauserella shujinwangii</name>
    <dbReference type="NCBI Taxonomy" id="1453103"/>
    <lineage>
        <taxon>Bacteria</taxon>
        <taxon>Bacillati</taxon>
        <taxon>Actinomycetota</taxon>
        <taxon>Actinomycetes</taxon>
        <taxon>Pseudonocardiales</taxon>
        <taxon>Pseudonocardiaceae</taxon>
        <taxon>Prauserella</taxon>
    </lineage>
</organism>
<evidence type="ECO:0000256" key="1">
    <source>
        <dbReference type="ARBA" id="ARBA00004861"/>
    </source>
</evidence>
<dbReference type="NCBIfam" id="TIGR02127">
    <property type="entry name" value="pyrF_sub2"/>
    <property type="match status" value="1"/>
</dbReference>
<evidence type="ECO:0000259" key="8">
    <source>
        <dbReference type="SMART" id="SM00934"/>
    </source>
</evidence>
<keyword evidence="10" id="KW-1185">Reference proteome</keyword>
<dbReference type="InterPro" id="IPR013785">
    <property type="entry name" value="Aldolase_TIM"/>
</dbReference>
<dbReference type="PROSITE" id="PS00156">
    <property type="entry name" value="OMPDECASE"/>
    <property type="match status" value="1"/>
</dbReference>
<name>A0A2T0LRH9_9PSEU</name>
<evidence type="ECO:0000256" key="5">
    <source>
        <dbReference type="ARBA" id="ARBA00023239"/>
    </source>
</evidence>
<dbReference type="InterPro" id="IPR018089">
    <property type="entry name" value="OMPdecase_AS"/>
</dbReference>
<dbReference type="UniPathway" id="UPA00070">
    <property type="reaction ID" value="UER00120"/>
</dbReference>
<dbReference type="InterPro" id="IPR001754">
    <property type="entry name" value="OMPdeCOase_dom"/>
</dbReference>
<sequence>MCHSLPPLRGVRGVTGRFGARLAAAVAERGPLCAGVDPHPGLLRAWDLPADVSGLERFALTATEAVAGDVAVLKPQSAFFEAFGSAGIAVLERVIAAGRAAGALVLLDVKRGDIGSTMAAYAAAYLTDGAPLAADAVTVSPYLGFGSLEPALTAARDSGRGLFVLARTSNPDGAELQNAVPPRGGTVAQSIVDEAAACNAGARPSGDVGVVVGATNRPGELDLGSLNGPILAPGFGAQGAGPAELARLFGGPDGPLRHVLPASSREILRHGPDAAALRAAVRKAQDALASLPR</sequence>
<evidence type="ECO:0000313" key="10">
    <source>
        <dbReference type="Proteomes" id="UP000238362"/>
    </source>
</evidence>
<feature type="domain" description="Orotidine 5'-phosphate decarboxylase" evidence="8">
    <location>
        <begin position="31"/>
        <end position="280"/>
    </location>
</feature>
<proteinExistence type="inferred from homology"/>
<dbReference type="SMART" id="SM00934">
    <property type="entry name" value="OMPdecase"/>
    <property type="match status" value="1"/>
</dbReference>
<dbReference type="AlphaFoldDB" id="A0A2T0LRH9"/>
<keyword evidence="4 7" id="KW-0665">Pyrimidine biosynthesis</keyword>
<dbReference type="SUPFAM" id="SSF51366">
    <property type="entry name" value="Ribulose-phoshate binding barrel"/>
    <property type="match status" value="1"/>
</dbReference>
<keyword evidence="5 7" id="KW-0456">Lyase</keyword>
<dbReference type="InterPro" id="IPR011995">
    <property type="entry name" value="OMPdecase_type-2"/>
</dbReference>
<reference evidence="9 10" key="1">
    <citation type="submission" date="2018-03" db="EMBL/GenBank/DDBJ databases">
        <title>Genomic Encyclopedia of Type Strains, Phase III (KMG-III): the genomes of soil and plant-associated and newly described type strains.</title>
        <authorList>
            <person name="Whitman W."/>
        </authorList>
    </citation>
    <scope>NUCLEOTIDE SEQUENCE [LARGE SCALE GENOMIC DNA]</scope>
    <source>
        <strain evidence="9 10">CGMCC 4.7125</strain>
    </source>
</reference>
<dbReference type="Pfam" id="PF00215">
    <property type="entry name" value="OMPdecase"/>
    <property type="match status" value="1"/>
</dbReference>
<comment type="caution">
    <text evidence="9">The sequence shown here is derived from an EMBL/GenBank/DDBJ whole genome shotgun (WGS) entry which is preliminary data.</text>
</comment>
<dbReference type="Proteomes" id="UP000238362">
    <property type="component" value="Unassembled WGS sequence"/>
</dbReference>
<dbReference type="GO" id="GO:0044205">
    <property type="term" value="P:'de novo' UMP biosynthetic process"/>
    <property type="evidence" value="ECO:0007669"/>
    <property type="project" value="UniProtKB-UniRule"/>
</dbReference>
<comment type="pathway">
    <text evidence="1 7">Pyrimidine metabolism; UMP biosynthesis via de novo pathway; UMP from orotate: step 2/2.</text>
</comment>
<dbReference type="EC" id="4.1.1.23" evidence="7"/>
<dbReference type="PANTHER" id="PTHR43375">
    <property type="entry name" value="OROTIDINE 5'-PHOSPHATE DECARBOXYLASE"/>
    <property type="match status" value="1"/>
</dbReference>
<gene>
    <name evidence="7" type="primary">pyrF</name>
    <name evidence="9" type="ORF">B0I33_108221</name>
</gene>
<comment type="catalytic activity">
    <reaction evidence="6 7">
        <text>orotidine 5'-phosphate + H(+) = UMP + CO2</text>
        <dbReference type="Rhea" id="RHEA:11596"/>
        <dbReference type="ChEBI" id="CHEBI:15378"/>
        <dbReference type="ChEBI" id="CHEBI:16526"/>
        <dbReference type="ChEBI" id="CHEBI:57538"/>
        <dbReference type="ChEBI" id="CHEBI:57865"/>
        <dbReference type="EC" id="4.1.1.23"/>
    </reaction>
</comment>